<name>A0A6M3XVI1_9ZZZZ</name>
<accession>A0A6M3XVI1</accession>
<dbReference type="EMBL" id="MT144965">
    <property type="protein sequence ID" value="QJI01959.1"/>
    <property type="molecule type" value="Genomic_DNA"/>
</dbReference>
<protein>
    <submittedName>
        <fullName evidence="1">Uncharacterized protein</fullName>
    </submittedName>
</protein>
<organism evidence="1">
    <name type="scientific">viral metagenome</name>
    <dbReference type="NCBI Taxonomy" id="1070528"/>
    <lineage>
        <taxon>unclassified sequences</taxon>
        <taxon>metagenomes</taxon>
        <taxon>organismal metagenomes</taxon>
    </lineage>
</organism>
<sequence>MRQLHLWKNEDKFEVMNLNHPGWKPFLRKVEYMHSIKGCSNSLEYTRKILENDYKNINIELTLKFIEHDLDIHSDCALNDYSMEYYYS</sequence>
<proteinExistence type="predicted"/>
<reference evidence="1" key="1">
    <citation type="submission" date="2020-03" db="EMBL/GenBank/DDBJ databases">
        <title>The deep terrestrial virosphere.</title>
        <authorList>
            <person name="Holmfeldt K."/>
            <person name="Nilsson E."/>
            <person name="Simone D."/>
            <person name="Lopez-Fernandez M."/>
            <person name="Wu X."/>
            <person name="de Brujin I."/>
            <person name="Lundin D."/>
            <person name="Andersson A."/>
            <person name="Bertilsson S."/>
            <person name="Dopson M."/>
        </authorList>
    </citation>
    <scope>NUCLEOTIDE SEQUENCE</scope>
    <source>
        <strain evidence="1">TM448B02855</strain>
    </source>
</reference>
<dbReference type="AlphaFoldDB" id="A0A6M3XVI1"/>
<gene>
    <name evidence="1" type="ORF">TM448B02855_0002</name>
</gene>
<evidence type="ECO:0000313" key="1">
    <source>
        <dbReference type="EMBL" id="QJI01959.1"/>
    </source>
</evidence>